<keyword evidence="2" id="KW-1185">Reference proteome</keyword>
<dbReference type="eggNOG" id="ENOG502S76S">
    <property type="taxonomic scope" value="Eukaryota"/>
</dbReference>
<sequence length="190" mass="21387">MKRRQRLDLREIRSLDVVRPQQRLVHQRARLPLLAVPLVVLDIVLEFPLVFELAPPRATGGDGVLPPLRLYLLLLGHRRLHNNMHHHHHDNHADAHSEVVNAPHKAALSHELIAAAASYEAMKAYEKHVQAQGHPDDHAKAKELIAAFSGAFIDRMVETKGLDFIDKQKVKHQATAHADNHLPAAFPGQY</sequence>
<gene>
    <name evidence="1" type="ORF">CONPUDRAFT_113207</name>
</gene>
<dbReference type="Pfam" id="PF12585">
    <property type="entry name" value="DUF3759"/>
    <property type="match status" value="1"/>
</dbReference>
<evidence type="ECO:0000313" key="2">
    <source>
        <dbReference type="Proteomes" id="UP000053558"/>
    </source>
</evidence>
<dbReference type="EMBL" id="JH711591">
    <property type="protein sequence ID" value="EIW74644.1"/>
    <property type="molecule type" value="Genomic_DNA"/>
</dbReference>
<dbReference type="Proteomes" id="UP000053558">
    <property type="component" value="Unassembled WGS sequence"/>
</dbReference>
<dbReference type="PANTHER" id="PTHR37450">
    <property type="entry name" value="CIPC PROTEIN"/>
    <property type="match status" value="1"/>
</dbReference>
<organism evidence="1 2">
    <name type="scientific">Coniophora puteana (strain RWD-64-598)</name>
    <name type="common">Brown rot fungus</name>
    <dbReference type="NCBI Taxonomy" id="741705"/>
    <lineage>
        <taxon>Eukaryota</taxon>
        <taxon>Fungi</taxon>
        <taxon>Dikarya</taxon>
        <taxon>Basidiomycota</taxon>
        <taxon>Agaricomycotina</taxon>
        <taxon>Agaricomycetes</taxon>
        <taxon>Agaricomycetidae</taxon>
        <taxon>Boletales</taxon>
        <taxon>Coniophorineae</taxon>
        <taxon>Coniophoraceae</taxon>
        <taxon>Coniophora</taxon>
    </lineage>
</organism>
<reference evidence="2" key="1">
    <citation type="journal article" date="2012" name="Science">
        <title>The Paleozoic origin of enzymatic lignin decomposition reconstructed from 31 fungal genomes.</title>
        <authorList>
            <person name="Floudas D."/>
            <person name="Binder M."/>
            <person name="Riley R."/>
            <person name="Barry K."/>
            <person name="Blanchette R.A."/>
            <person name="Henrissat B."/>
            <person name="Martinez A.T."/>
            <person name="Otillar R."/>
            <person name="Spatafora J.W."/>
            <person name="Yadav J.S."/>
            <person name="Aerts A."/>
            <person name="Benoit I."/>
            <person name="Boyd A."/>
            <person name="Carlson A."/>
            <person name="Copeland A."/>
            <person name="Coutinho P.M."/>
            <person name="de Vries R.P."/>
            <person name="Ferreira P."/>
            <person name="Findley K."/>
            <person name="Foster B."/>
            <person name="Gaskell J."/>
            <person name="Glotzer D."/>
            <person name="Gorecki P."/>
            <person name="Heitman J."/>
            <person name="Hesse C."/>
            <person name="Hori C."/>
            <person name="Igarashi K."/>
            <person name="Jurgens J.A."/>
            <person name="Kallen N."/>
            <person name="Kersten P."/>
            <person name="Kohler A."/>
            <person name="Kuees U."/>
            <person name="Kumar T.K.A."/>
            <person name="Kuo A."/>
            <person name="LaButti K."/>
            <person name="Larrondo L.F."/>
            <person name="Lindquist E."/>
            <person name="Ling A."/>
            <person name="Lombard V."/>
            <person name="Lucas S."/>
            <person name="Lundell T."/>
            <person name="Martin R."/>
            <person name="McLaughlin D.J."/>
            <person name="Morgenstern I."/>
            <person name="Morin E."/>
            <person name="Murat C."/>
            <person name="Nagy L.G."/>
            <person name="Nolan M."/>
            <person name="Ohm R.A."/>
            <person name="Patyshakuliyeva A."/>
            <person name="Rokas A."/>
            <person name="Ruiz-Duenas F.J."/>
            <person name="Sabat G."/>
            <person name="Salamov A."/>
            <person name="Samejima M."/>
            <person name="Schmutz J."/>
            <person name="Slot J.C."/>
            <person name="St John F."/>
            <person name="Stenlid J."/>
            <person name="Sun H."/>
            <person name="Sun S."/>
            <person name="Syed K."/>
            <person name="Tsang A."/>
            <person name="Wiebenga A."/>
            <person name="Young D."/>
            <person name="Pisabarro A."/>
            <person name="Eastwood D.C."/>
            <person name="Martin F."/>
            <person name="Cullen D."/>
            <person name="Grigoriev I.V."/>
            <person name="Hibbett D.S."/>
        </authorList>
    </citation>
    <scope>NUCLEOTIDE SEQUENCE [LARGE SCALE GENOMIC DNA]</scope>
    <source>
        <strain evidence="2">RWD-64-598 SS2</strain>
    </source>
</reference>
<dbReference type="AlphaFoldDB" id="R7SHV8"/>
<dbReference type="InterPro" id="IPR022234">
    <property type="entry name" value="DUF3759"/>
</dbReference>
<dbReference type="RefSeq" id="XP_007775241.1">
    <property type="nucleotide sequence ID" value="XM_007777051.1"/>
</dbReference>
<protein>
    <submittedName>
        <fullName evidence="1">Uncharacterized protein</fullName>
    </submittedName>
</protein>
<evidence type="ECO:0000313" key="1">
    <source>
        <dbReference type="EMBL" id="EIW74644.1"/>
    </source>
</evidence>
<dbReference type="GeneID" id="19198994"/>
<proteinExistence type="predicted"/>
<dbReference type="OrthoDB" id="9895617at2759"/>
<dbReference type="KEGG" id="cput:CONPUDRAFT_113207"/>
<dbReference type="PANTHER" id="PTHR37450:SF1">
    <property type="entry name" value="CIPC PROTEIN"/>
    <property type="match status" value="1"/>
</dbReference>
<name>R7SHV8_CONPW</name>
<accession>R7SHV8</accession>